<reference evidence="1 2" key="1">
    <citation type="journal article" date="2019" name="Int. J. Syst. Evol. Microbiol.">
        <title>The Global Catalogue of Microorganisms (GCM) 10K type strain sequencing project: providing services to taxonomists for standard genome sequencing and annotation.</title>
        <authorList>
            <consortium name="The Broad Institute Genomics Platform"/>
            <consortium name="The Broad Institute Genome Sequencing Center for Infectious Disease"/>
            <person name="Wu L."/>
            <person name="Ma J."/>
        </authorList>
    </citation>
    <scope>NUCLEOTIDE SEQUENCE [LARGE SCALE GENOMIC DNA]</scope>
    <source>
        <strain evidence="1 2">JCM 15089</strain>
    </source>
</reference>
<sequence>MAADQDAGWNVKRTIIAAMVLFVAVACAGTRRASIGVGTMDAQGVITLQLMARGDGAVGDAILVYRPGDPHYAEIKAHLDPIKPGDSKPVPPWPK</sequence>
<dbReference type="Proteomes" id="UP001499951">
    <property type="component" value="Unassembled WGS sequence"/>
</dbReference>
<evidence type="ECO:0000313" key="2">
    <source>
        <dbReference type="Proteomes" id="UP001499951"/>
    </source>
</evidence>
<name>A0ABN1E5I2_9PROT</name>
<dbReference type="EMBL" id="BAAADD010000001">
    <property type="protein sequence ID" value="GAA0559136.1"/>
    <property type="molecule type" value="Genomic_DNA"/>
</dbReference>
<protein>
    <submittedName>
        <fullName evidence="1">Uncharacterized protein</fullName>
    </submittedName>
</protein>
<dbReference type="RefSeq" id="WP_166931129.1">
    <property type="nucleotide sequence ID" value="NZ_BAAADD010000001.1"/>
</dbReference>
<proteinExistence type="predicted"/>
<evidence type="ECO:0000313" key="1">
    <source>
        <dbReference type="EMBL" id="GAA0559136.1"/>
    </source>
</evidence>
<organism evidence="1 2">
    <name type="scientific">Rhizomicrobium electricum</name>
    <dbReference type="NCBI Taxonomy" id="480070"/>
    <lineage>
        <taxon>Bacteria</taxon>
        <taxon>Pseudomonadati</taxon>
        <taxon>Pseudomonadota</taxon>
        <taxon>Alphaproteobacteria</taxon>
        <taxon>Micropepsales</taxon>
        <taxon>Micropepsaceae</taxon>
        <taxon>Rhizomicrobium</taxon>
    </lineage>
</organism>
<comment type="caution">
    <text evidence="1">The sequence shown here is derived from an EMBL/GenBank/DDBJ whole genome shotgun (WGS) entry which is preliminary data.</text>
</comment>
<gene>
    <name evidence="1" type="ORF">GCM10008942_04520</name>
</gene>
<keyword evidence="2" id="KW-1185">Reference proteome</keyword>
<accession>A0ABN1E5I2</accession>